<reference evidence="1 2" key="1">
    <citation type="submission" date="2018-12" db="EMBL/GenBank/DDBJ databases">
        <authorList>
            <consortium name="Pathogen Informatics"/>
        </authorList>
    </citation>
    <scope>NUCLEOTIDE SEQUENCE [LARGE SCALE GENOMIC DNA]</scope>
    <source>
        <strain evidence="1 2">NCTC11075</strain>
    </source>
</reference>
<dbReference type="Proteomes" id="UP000270272">
    <property type="component" value="Chromosome"/>
</dbReference>
<sequence>MGRSTKGIIKGREFPSKKAAVGISWISVKQSKKRAR</sequence>
<gene>
    <name evidence="1" type="ORF">NCTC11075_03637</name>
</gene>
<dbReference type="EMBL" id="LR134204">
    <property type="protein sequence ID" value="VEB92775.1"/>
    <property type="molecule type" value="Genomic_DNA"/>
</dbReference>
<protein>
    <submittedName>
        <fullName evidence="1">Uncharacterized protein</fullName>
    </submittedName>
</protein>
<dbReference type="AlphaFoldDB" id="A0A3S4M8Z8"/>
<accession>A0A3S4M8Z8</accession>
<evidence type="ECO:0000313" key="1">
    <source>
        <dbReference type="EMBL" id="VEB92775.1"/>
    </source>
</evidence>
<organism evidence="1 2">
    <name type="scientific">Citrobacter koseri</name>
    <name type="common">Citrobacter diversus</name>
    <dbReference type="NCBI Taxonomy" id="545"/>
    <lineage>
        <taxon>Bacteria</taxon>
        <taxon>Pseudomonadati</taxon>
        <taxon>Pseudomonadota</taxon>
        <taxon>Gammaproteobacteria</taxon>
        <taxon>Enterobacterales</taxon>
        <taxon>Enterobacteriaceae</taxon>
        <taxon>Citrobacter</taxon>
    </lineage>
</organism>
<name>A0A3S4M8Z8_CITKO</name>
<proteinExistence type="predicted"/>
<evidence type="ECO:0000313" key="2">
    <source>
        <dbReference type="Proteomes" id="UP000270272"/>
    </source>
</evidence>